<evidence type="ECO:0000313" key="2">
    <source>
        <dbReference type="Proteomes" id="UP000805193"/>
    </source>
</evidence>
<name>A0AC60PT19_IXOPE</name>
<sequence length="537" mass="59497">MDAKFVCISEDILEGVQREKDIVNKTDVVCMLVLAFPKTSGNVNGDAGSLMHRWHRSSRLREPALRVAGPTAIASLASRKMLHWRGKPALVKRFNDLSQCKTRGIAQDRQKLEEQSGLNRRLLCRAFYYQLQYHEARAALSAERTFPSACSLTGVYSIHRTPHGRNVRRHSTPINSDSAVSLRSSVHSEGWIVWELPREHSELSFLAAMQRWLGNMQLTERSSLLSPTDTHEHHCDALVDSDVSGPVPRFLACQSHDKIMLVFHTVAADPTTISGSFCKCDAAFRLAFNDCRSSKGSYNVVIASPFRRDSLVETFKAVSIKTTLFLFLYKTKPRSGSWETLSVGTRFDRLQMLPLDPVAPSLHTEQEIFIGSSGRNGSIVNSITTGRVLHSGSTQEEAHACNGLLALSQVDCPVLEPEQPSVIVPAFVRQHRSLSESCAYQIPEGSPRGILKNSLSWRRTMSESSDDFPYTLDSELSFPASSLDSIQPKKSVSFSDQISHITYSCRTSLTSAVPPLCWRHGIGCKNRLACSGGSMAA</sequence>
<dbReference type="Proteomes" id="UP000805193">
    <property type="component" value="Unassembled WGS sequence"/>
</dbReference>
<proteinExistence type="predicted"/>
<comment type="caution">
    <text evidence="1">The sequence shown here is derived from an EMBL/GenBank/DDBJ whole genome shotgun (WGS) entry which is preliminary data.</text>
</comment>
<evidence type="ECO:0000313" key="1">
    <source>
        <dbReference type="EMBL" id="KAG0423705.1"/>
    </source>
</evidence>
<gene>
    <name evidence="1" type="ORF">HPB47_000491</name>
</gene>
<reference evidence="1 2" key="1">
    <citation type="journal article" date="2020" name="Cell">
        <title>Large-Scale Comparative Analyses of Tick Genomes Elucidate Their Genetic Diversity and Vector Capacities.</title>
        <authorList>
            <consortium name="Tick Genome and Microbiome Consortium (TIGMIC)"/>
            <person name="Jia N."/>
            <person name="Wang J."/>
            <person name="Shi W."/>
            <person name="Du L."/>
            <person name="Sun Y."/>
            <person name="Zhan W."/>
            <person name="Jiang J.F."/>
            <person name="Wang Q."/>
            <person name="Zhang B."/>
            <person name="Ji P."/>
            <person name="Bell-Sakyi L."/>
            <person name="Cui X.M."/>
            <person name="Yuan T.T."/>
            <person name="Jiang B.G."/>
            <person name="Yang W.F."/>
            <person name="Lam T.T."/>
            <person name="Chang Q.C."/>
            <person name="Ding S.J."/>
            <person name="Wang X.J."/>
            <person name="Zhu J.G."/>
            <person name="Ruan X.D."/>
            <person name="Zhao L."/>
            <person name="Wei J.T."/>
            <person name="Ye R.Z."/>
            <person name="Que T.C."/>
            <person name="Du C.H."/>
            <person name="Zhou Y.H."/>
            <person name="Cheng J.X."/>
            <person name="Dai P.F."/>
            <person name="Guo W.B."/>
            <person name="Han X.H."/>
            <person name="Huang E.J."/>
            <person name="Li L.F."/>
            <person name="Wei W."/>
            <person name="Gao Y.C."/>
            <person name="Liu J.Z."/>
            <person name="Shao H.Z."/>
            <person name="Wang X."/>
            <person name="Wang C.C."/>
            <person name="Yang T.C."/>
            <person name="Huo Q.B."/>
            <person name="Li W."/>
            <person name="Chen H.Y."/>
            <person name="Chen S.E."/>
            <person name="Zhou L.G."/>
            <person name="Ni X.B."/>
            <person name="Tian J.H."/>
            <person name="Sheng Y."/>
            <person name="Liu T."/>
            <person name="Pan Y.S."/>
            <person name="Xia L.Y."/>
            <person name="Li J."/>
            <person name="Zhao F."/>
            <person name="Cao W.C."/>
        </authorList>
    </citation>
    <scope>NUCLEOTIDE SEQUENCE [LARGE SCALE GENOMIC DNA]</scope>
    <source>
        <strain evidence="1">Iper-2018</strain>
    </source>
</reference>
<dbReference type="EMBL" id="JABSTQ010010062">
    <property type="protein sequence ID" value="KAG0423705.1"/>
    <property type="molecule type" value="Genomic_DNA"/>
</dbReference>
<protein>
    <submittedName>
        <fullName evidence="1">Uncharacterized protein</fullName>
    </submittedName>
</protein>
<organism evidence="1 2">
    <name type="scientific">Ixodes persulcatus</name>
    <name type="common">Taiga tick</name>
    <dbReference type="NCBI Taxonomy" id="34615"/>
    <lineage>
        <taxon>Eukaryota</taxon>
        <taxon>Metazoa</taxon>
        <taxon>Ecdysozoa</taxon>
        <taxon>Arthropoda</taxon>
        <taxon>Chelicerata</taxon>
        <taxon>Arachnida</taxon>
        <taxon>Acari</taxon>
        <taxon>Parasitiformes</taxon>
        <taxon>Ixodida</taxon>
        <taxon>Ixodoidea</taxon>
        <taxon>Ixodidae</taxon>
        <taxon>Ixodinae</taxon>
        <taxon>Ixodes</taxon>
    </lineage>
</organism>
<accession>A0AC60PT19</accession>
<keyword evidence="2" id="KW-1185">Reference proteome</keyword>